<feature type="domain" description="Aerobactin siderophore biosynthesis IucA/IucC N-terminal" evidence="2">
    <location>
        <begin position="180"/>
        <end position="420"/>
    </location>
</feature>
<comment type="caution">
    <text evidence="4">The sequence shown here is derived from an EMBL/GenBank/DDBJ whole genome shotgun (WGS) entry which is preliminary data.</text>
</comment>
<evidence type="ECO:0000313" key="5">
    <source>
        <dbReference type="Proteomes" id="UP000235347"/>
    </source>
</evidence>
<reference evidence="4 5" key="1">
    <citation type="submission" date="2018-01" db="EMBL/GenBank/DDBJ databases">
        <title>Whole genome analyses suggest that Burkholderia sensu lato contains two further novel genera in the rhizoxinica-symbiotica group Mycetohabitans gen. nov., and Trinickia gen. nov.: implications for the evolution of diazotrophy and nodulation in the Burkholderiaceae.</title>
        <authorList>
            <person name="Estrada-de los Santos P."/>
            <person name="Palmer M."/>
            <person name="Chavez-Ramirez B."/>
            <person name="Beukes C."/>
            <person name="Steenkamp E.T."/>
            <person name="Hirsch A.M."/>
            <person name="Manyaka P."/>
            <person name="Maluk M."/>
            <person name="Lafos M."/>
            <person name="Crook M."/>
            <person name="Gross E."/>
            <person name="Simon M.F."/>
            <person name="Bueno dos Reis Junior F."/>
            <person name="Poole P.S."/>
            <person name="Venter S.N."/>
            <person name="James E.K."/>
        </authorList>
    </citation>
    <scope>NUCLEOTIDE SEQUENCE [LARGE SCALE GENOMIC DNA]</scope>
    <source>
        <strain evidence="4 5">GP25-8</strain>
    </source>
</reference>
<dbReference type="InterPro" id="IPR022770">
    <property type="entry name" value="IucA/IucC-like_C"/>
</dbReference>
<dbReference type="Pfam" id="PF06276">
    <property type="entry name" value="FhuF"/>
    <property type="match status" value="1"/>
</dbReference>
<dbReference type="InterPro" id="IPR007310">
    <property type="entry name" value="Aerobactin_biosyn_IucA/IucC_N"/>
</dbReference>
<keyword evidence="5" id="KW-1185">Reference proteome</keyword>
<dbReference type="RefSeq" id="WP_102610601.1">
    <property type="nucleotide sequence ID" value="NZ_CADIKD010000013.1"/>
</dbReference>
<gene>
    <name evidence="4" type="ORF">C0Z19_14950</name>
</gene>
<dbReference type="Proteomes" id="UP000235347">
    <property type="component" value="Unassembled WGS sequence"/>
</dbReference>
<sequence>MKNTLSLLQPDNAFYVERRQSACESAHRNALRRLIRCLFAEGIVDPRTLVFAPDSRGAWLPLWSRHALLFFSELEVAPANTFINRGALTLIESNGKRLTIGSPQQLIDVLRSSFDFVPSEEGVAGLKGDMANSIENDALARIYRDAWNAALRTRIELADIGGFAGYLRRHMTVRDAAVLLDQWGSLEGHPFYPTWKSKPDLDAEQVAALSPEFNATVSVRIAALRSDMAYVERMPHVESVHAWFAANFPQLWVRWRDALNERGLDDSAWLPLPIHAWHLEHFVGKEYAAQIEEGILILDGPDVETWPSMSFRTMMPRLPGPAPFIKLPVALWLTSEQRSLQAKSIHMGPRISTVIERILADERGFDGTLEIFPEELAYHYRHAVHQEDRPGRYLSVAFRASKRAFERRDDLLPVTVAALLTNSPADGRPLITELIERRSGASATNEVVEAWFREYARVVTHPVIGIYLLYGIALEAHQQNTSVLFAPDGMPKSLLIRDFGDGRTYRPLLAQRGHTLEPYVHPGILPTVFDGDIEPVRSFVLDACFVCHLHEVALLLTHAYRLPSNRLWTVLREATAQSFDAFAARVSDELWRAERAAFLERPWPTRSVLRMHLLQYADYRLAHHLPNPLQRHGAEG</sequence>
<accession>A0A2N7W3Y9</accession>
<dbReference type="EMBL" id="PNYB01000011">
    <property type="protein sequence ID" value="PMS24114.1"/>
    <property type="molecule type" value="Genomic_DNA"/>
</dbReference>
<name>A0A2N7W3Y9_9BURK</name>
<dbReference type="Pfam" id="PF04183">
    <property type="entry name" value="IucA_IucC"/>
    <property type="match status" value="1"/>
</dbReference>
<dbReference type="InterPro" id="IPR037455">
    <property type="entry name" value="LucA/IucC-like"/>
</dbReference>
<dbReference type="AlphaFoldDB" id="A0A2N7W3Y9"/>
<evidence type="ECO:0000256" key="1">
    <source>
        <dbReference type="ARBA" id="ARBA00007832"/>
    </source>
</evidence>
<evidence type="ECO:0000313" key="4">
    <source>
        <dbReference type="EMBL" id="PMS24114.1"/>
    </source>
</evidence>
<protein>
    <submittedName>
        <fullName evidence="4">IucA/IucC family siderophore biosynthesis protein</fullName>
    </submittedName>
</protein>
<proteinExistence type="inferred from homology"/>
<dbReference type="PANTHER" id="PTHR34384">
    <property type="entry name" value="L-2,3-DIAMINOPROPANOATE--CITRATE LIGASE"/>
    <property type="match status" value="1"/>
</dbReference>
<dbReference type="GO" id="GO:0016881">
    <property type="term" value="F:acid-amino acid ligase activity"/>
    <property type="evidence" value="ECO:0007669"/>
    <property type="project" value="UniProtKB-ARBA"/>
</dbReference>
<comment type="similarity">
    <text evidence="1">Belongs to the IucA/IucC family.</text>
</comment>
<dbReference type="PANTHER" id="PTHR34384:SF5">
    <property type="entry name" value="L-2,3-DIAMINOPROPANOATE--CITRATE LIGASE"/>
    <property type="match status" value="1"/>
</dbReference>
<evidence type="ECO:0000259" key="2">
    <source>
        <dbReference type="Pfam" id="PF04183"/>
    </source>
</evidence>
<dbReference type="GO" id="GO:0019290">
    <property type="term" value="P:siderophore biosynthetic process"/>
    <property type="evidence" value="ECO:0007669"/>
    <property type="project" value="InterPro"/>
</dbReference>
<feature type="domain" description="Aerobactin siderophore biosynthesis IucA/IucC-like C-terminal" evidence="3">
    <location>
        <begin position="449"/>
        <end position="620"/>
    </location>
</feature>
<organism evidence="4 5">
    <name type="scientific">Trinickia soli</name>
    <dbReference type="NCBI Taxonomy" id="380675"/>
    <lineage>
        <taxon>Bacteria</taxon>
        <taxon>Pseudomonadati</taxon>
        <taxon>Pseudomonadota</taxon>
        <taxon>Betaproteobacteria</taxon>
        <taxon>Burkholderiales</taxon>
        <taxon>Burkholderiaceae</taxon>
        <taxon>Trinickia</taxon>
    </lineage>
</organism>
<evidence type="ECO:0000259" key="3">
    <source>
        <dbReference type="Pfam" id="PF06276"/>
    </source>
</evidence>
<dbReference type="Gene3D" id="1.10.510.40">
    <property type="match status" value="1"/>
</dbReference>